<dbReference type="Proteomes" id="UP000679779">
    <property type="component" value="Unassembled WGS sequence"/>
</dbReference>
<accession>A0A920C8T6</accession>
<reference evidence="3" key="1">
    <citation type="submission" date="2021-03" db="EMBL/GenBank/DDBJ databases">
        <title>Antimicrobial resistance genes in bacteria isolated from Japanese honey, and their potential for conferring macrolide and lincosamide resistance in the American foulbrood pathogen Paenibacillus larvae.</title>
        <authorList>
            <person name="Okamoto M."/>
            <person name="Kumagai M."/>
            <person name="Kanamori H."/>
            <person name="Takamatsu D."/>
        </authorList>
    </citation>
    <scope>NUCLEOTIDE SEQUENCE</scope>
    <source>
        <strain evidence="3">J2TS6</strain>
    </source>
</reference>
<proteinExistence type="predicted"/>
<feature type="region of interest" description="Disordered" evidence="1">
    <location>
        <begin position="1"/>
        <end position="28"/>
    </location>
</feature>
<evidence type="ECO:0000313" key="3">
    <source>
        <dbReference type="EMBL" id="GIO30461.1"/>
    </source>
</evidence>
<dbReference type="EMBL" id="BORQ01000001">
    <property type="protein sequence ID" value="GIO30461.1"/>
    <property type="molecule type" value="Genomic_DNA"/>
</dbReference>
<evidence type="ECO:0000256" key="1">
    <source>
        <dbReference type="SAM" id="MobiDB-lite"/>
    </source>
</evidence>
<dbReference type="AlphaFoldDB" id="A0A920C8T6"/>
<gene>
    <name evidence="3" type="ORF">J2TS6_16020</name>
</gene>
<comment type="caution">
    <text evidence="3">The sequence shown here is derived from an EMBL/GenBank/DDBJ whole genome shotgun (WGS) entry which is preliminary data.</text>
</comment>
<dbReference type="InterPro" id="IPR048666">
    <property type="entry name" value="RedAm-like_C"/>
</dbReference>
<dbReference type="InterPro" id="IPR013328">
    <property type="entry name" value="6PGD_dom2"/>
</dbReference>
<organism evidence="3 4">
    <name type="scientific">Paenibacillus albilobatus</name>
    <dbReference type="NCBI Taxonomy" id="2716884"/>
    <lineage>
        <taxon>Bacteria</taxon>
        <taxon>Bacillati</taxon>
        <taxon>Bacillota</taxon>
        <taxon>Bacilli</taxon>
        <taxon>Bacillales</taxon>
        <taxon>Paenibacillaceae</taxon>
        <taxon>Paenibacillus</taxon>
    </lineage>
</organism>
<name>A0A920C8T6_9BACL</name>
<dbReference type="Pfam" id="PF21761">
    <property type="entry name" value="RedAm-like_C"/>
    <property type="match status" value="1"/>
</dbReference>
<keyword evidence="4" id="KW-1185">Reference proteome</keyword>
<evidence type="ECO:0000313" key="4">
    <source>
        <dbReference type="Proteomes" id="UP000679779"/>
    </source>
</evidence>
<sequence length="119" mass="12451">MKNQDQHASEPTIIEAASGEASETMNPRTPVSVIGLGSMGHALAANGPFLNEDTGVPTLYDLAMLALLWSTSAGWLRAFALIGTAGVEAAAFQPYADSWFKNVVATDRSDKLAAQIDAG</sequence>
<dbReference type="Gene3D" id="1.10.1040.10">
    <property type="entry name" value="N-(1-d-carboxylethyl)-l-norvaline Dehydrogenase, domain 2"/>
    <property type="match status" value="1"/>
</dbReference>
<protein>
    <recommendedName>
        <fullName evidence="2">NADPH-dependent reductive aminase-like C-terminal domain-containing protein</fullName>
    </recommendedName>
</protein>
<feature type="domain" description="NADPH-dependent reductive aminase-like C-terminal" evidence="2">
    <location>
        <begin position="53"/>
        <end position="119"/>
    </location>
</feature>
<evidence type="ECO:0000259" key="2">
    <source>
        <dbReference type="Pfam" id="PF21761"/>
    </source>
</evidence>